<dbReference type="EMBL" id="CAAALY010069454">
    <property type="protein sequence ID" value="VEL24754.1"/>
    <property type="molecule type" value="Genomic_DNA"/>
</dbReference>
<sequence length="295" mass="31032">MTCVGQIVSATSETPVPVFSMATGIYTTSNPVSGLPIQTFPTGYLVGNAPNSIQIQHPGQFEVIDYNFPNLSIFIIFVQDMNYLGPSPASTVAEQLIASSEAVALSNDLSHINLLPIVGSTSISSQLGPSRTQTSVTLSADSLVDHSSTLESFSSAGAPSVANITPVMLYAGQLEQISGSTINSTELVSSVNGTTMMEGPGRRNRIGAGHIPQTSHDSSGGPQYPITPCSSEPGRRIETHEPDDAGESRKQSVPPTSIRSNKKKGSGAILLDKGELLDTKLFSRFDYNSGIVSSQ</sequence>
<comment type="caution">
    <text evidence="2">The sequence shown here is derived from an EMBL/GenBank/DDBJ whole genome shotgun (WGS) entry which is preliminary data.</text>
</comment>
<feature type="compositionally biased region" description="Basic and acidic residues" evidence="1">
    <location>
        <begin position="233"/>
        <end position="250"/>
    </location>
</feature>
<gene>
    <name evidence="2" type="ORF">PXEA_LOCUS18194</name>
</gene>
<protein>
    <submittedName>
        <fullName evidence="2">Uncharacterized protein</fullName>
    </submittedName>
</protein>
<dbReference type="Proteomes" id="UP000784294">
    <property type="component" value="Unassembled WGS sequence"/>
</dbReference>
<proteinExistence type="predicted"/>
<feature type="compositionally biased region" description="Polar residues" evidence="1">
    <location>
        <begin position="212"/>
        <end position="221"/>
    </location>
</feature>
<evidence type="ECO:0000313" key="3">
    <source>
        <dbReference type="Proteomes" id="UP000784294"/>
    </source>
</evidence>
<evidence type="ECO:0000313" key="2">
    <source>
        <dbReference type="EMBL" id="VEL24754.1"/>
    </source>
</evidence>
<keyword evidence="3" id="KW-1185">Reference proteome</keyword>
<accession>A0A3S5ABG4</accession>
<name>A0A3S5ABG4_9PLAT</name>
<organism evidence="2 3">
    <name type="scientific">Protopolystoma xenopodis</name>
    <dbReference type="NCBI Taxonomy" id="117903"/>
    <lineage>
        <taxon>Eukaryota</taxon>
        <taxon>Metazoa</taxon>
        <taxon>Spiralia</taxon>
        <taxon>Lophotrochozoa</taxon>
        <taxon>Platyhelminthes</taxon>
        <taxon>Monogenea</taxon>
        <taxon>Polyopisthocotylea</taxon>
        <taxon>Polystomatidea</taxon>
        <taxon>Polystomatidae</taxon>
        <taxon>Protopolystoma</taxon>
    </lineage>
</organism>
<dbReference type="AlphaFoldDB" id="A0A3S5ABG4"/>
<feature type="region of interest" description="Disordered" evidence="1">
    <location>
        <begin position="189"/>
        <end position="268"/>
    </location>
</feature>
<evidence type="ECO:0000256" key="1">
    <source>
        <dbReference type="SAM" id="MobiDB-lite"/>
    </source>
</evidence>
<reference evidence="2" key="1">
    <citation type="submission" date="2018-11" db="EMBL/GenBank/DDBJ databases">
        <authorList>
            <consortium name="Pathogen Informatics"/>
        </authorList>
    </citation>
    <scope>NUCLEOTIDE SEQUENCE</scope>
</reference>